<dbReference type="WBParaSite" id="nRc.2.0.1.t26846-RA">
    <property type="protein sequence ID" value="nRc.2.0.1.t26846-RA"/>
    <property type="gene ID" value="nRc.2.0.1.g26846"/>
</dbReference>
<proteinExistence type="predicted"/>
<sequence length="61" mass="6999">MRKYGCSACVSCVFFLRPSMDARLRCLRCAPYGRRKHTQTVHGLSAADIFFVEMLVVIRCK</sequence>
<keyword evidence="1" id="KW-1185">Reference proteome</keyword>
<accession>A0A915JLE3</accession>
<protein>
    <submittedName>
        <fullName evidence="2">Uncharacterized protein</fullName>
    </submittedName>
</protein>
<dbReference type="Proteomes" id="UP000887565">
    <property type="component" value="Unplaced"/>
</dbReference>
<evidence type="ECO:0000313" key="1">
    <source>
        <dbReference type="Proteomes" id="UP000887565"/>
    </source>
</evidence>
<evidence type="ECO:0000313" key="2">
    <source>
        <dbReference type="WBParaSite" id="nRc.2.0.1.t26846-RA"/>
    </source>
</evidence>
<dbReference type="AlphaFoldDB" id="A0A915JLE3"/>
<organism evidence="1 2">
    <name type="scientific">Romanomermis culicivorax</name>
    <name type="common">Nematode worm</name>
    <dbReference type="NCBI Taxonomy" id="13658"/>
    <lineage>
        <taxon>Eukaryota</taxon>
        <taxon>Metazoa</taxon>
        <taxon>Ecdysozoa</taxon>
        <taxon>Nematoda</taxon>
        <taxon>Enoplea</taxon>
        <taxon>Dorylaimia</taxon>
        <taxon>Mermithida</taxon>
        <taxon>Mermithoidea</taxon>
        <taxon>Mermithidae</taxon>
        <taxon>Romanomermis</taxon>
    </lineage>
</organism>
<reference evidence="2" key="1">
    <citation type="submission" date="2022-11" db="UniProtKB">
        <authorList>
            <consortium name="WormBaseParasite"/>
        </authorList>
    </citation>
    <scope>IDENTIFICATION</scope>
</reference>
<name>A0A915JLE3_ROMCU</name>